<proteinExistence type="inferred from homology"/>
<comment type="caution">
    <text evidence="5">The sequence shown here is derived from an EMBL/GenBank/DDBJ whole genome shotgun (WGS) entry which is preliminary data.</text>
</comment>
<dbReference type="Gene3D" id="3.40.50.300">
    <property type="entry name" value="P-loop containing nucleotide triphosphate hydrolases"/>
    <property type="match status" value="1"/>
</dbReference>
<gene>
    <name evidence="5" type="ORF">CRN84_11660</name>
</gene>
<reference evidence="6" key="1">
    <citation type="submission" date="2017-09" db="EMBL/GenBank/DDBJ databases">
        <title>FDA dAtabase for Regulatory Grade micrObial Sequences (FDA-ARGOS): Supporting development and validation of Infectious Disease Dx tests.</title>
        <authorList>
            <person name="Minogue T."/>
            <person name="Wolcott M."/>
            <person name="Wasieloski L."/>
            <person name="Aguilar W."/>
            <person name="Moore D."/>
            <person name="Tallon L."/>
            <person name="Sadzewicz L."/>
            <person name="Ott S."/>
            <person name="Zhao X."/>
            <person name="Nagaraj S."/>
            <person name="Vavikolanu K."/>
            <person name="Aluvathingal J."/>
            <person name="Nadendla S."/>
            <person name="Sichtig H."/>
        </authorList>
    </citation>
    <scope>NUCLEOTIDE SEQUENCE [LARGE SCALE GENOMIC DNA]</scope>
    <source>
        <strain evidence="6">FDAARGOS_387</strain>
    </source>
</reference>
<keyword evidence="5" id="KW-0067">ATP-binding</keyword>
<name>A0A2C6DFH6_9GAMM</name>
<dbReference type="GO" id="GO:0005525">
    <property type="term" value="F:GTP binding"/>
    <property type="evidence" value="ECO:0007669"/>
    <property type="project" value="UniProtKB-KW"/>
</dbReference>
<evidence type="ECO:0000313" key="6">
    <source>
        <dbReference type="Proteomes" id="UP000224974"/>
    </source>
</evidence>
<evidence type="ECO:0000256" key="2">
    <source>
        <dbReference type="ARBA" id="ARBA00022741"/>
    </source>
</evidence>
<dbReference type="AlphaFoldDB" id="A0A2C6DFH6"/>
<evidence type="ECO:0000313" key="5">
    <source>
        <dbReference type="EMBL" id="PHI29946.1"/>
    </source>
</evidence>
<evidence type="ECO:0000256" key="1">
    <source>
        <dbReference type="ARBA" id="ARBA00005290"/>
    </source>
</evidence>
<dbReference type="InterPro" id="IPR004130">
    <property type="entry name" value="Gpn"/>
</dbReference>
<accession>A0A2C6DFH6</accession>
<dbReference type="CDD" id="cd00882">
    <property type="entry name" value="Ras_like_GTPase"/>
    <property type="match status" value="1"/>
</dbReference>
<dbReference type="STRING" id="1111728.GCA_000427805_01734"/>
<keyword evidence="3" id="KW-0378">Hydrolase</keyword>
<dbReference type="PANTHER" id="PTHR42708:SF1">
    <property type="entry name" value="GLIDING MOTILITY PROTEIN MGLA"/>
    <property type="match status" value="1"/>
</dbReference>
<dbReference type="GO" id="GO:0016787">
    <property type="term" value="F:hydrolase activity"/>
    <property type="evidence" value="ECO:0007669"/>
    <property type="project" value="UniProtKB-KW"/>
</dbReference>
<dbReference type="EMBL" id="PDDX01000001">
    <property type="protein sequence ID" value="PHI29946.1"/>
    <property type="molecule type" value="Genomic_DNA"/>
</dbReference>
<dbReference type="Proteomes" id="UP000224974">
    <property type="component" value="Unassembled WGS sequence"/>
</dbReference>
<evidence type="ECO:0000256" key="3">
    <source>
        <dbReference type="ARBA" id="ARBA00022801"/>
    </source>
</evidence>
<comment type="similarity">
    <text evidence="1">Belongs to the GPN-loop GTPase family.</text>
</comment>
<dbReference type="OrthoDB" id="4319884at2"/>
<organism evidence="5 6">
    <name type="scientific">Budvicia aquatica</name>
    <dbReference type="NCBI Taxonomy" id="82979"/>
    <lineage>
        <taxon>Bacteria</taxon>
        <taxon>Pseudomonadati</taxon>
        <taxon>Pseudomonadota</taxon>
        <taxon>Gammaproteobacteria</taxon>
        <taxon>Enterobacterales</taxon>
        <taxon>Budviciaceae</taxon>
        <taxon>Budvicia</taxon>
    </lineage>
</organism>
<dbReference type="InterPro" id="IPR052705">
    <property type="entry name" value="Gliding_Motility_GTPase"/>
</dbReference>
<dbReference type="RefSeq" id="WP_029096458.1">
    <property type="nucleotide sequence ID" value="NZ_PDDX01000001.1"/>
</dbReference>
<keyword evidence="2" id="KW-0547">Nucleotide-binding</keyword>
<keyword evidence="4" id="KW-0342">GTP-binding</keyword>
<dbReference type="SUPFAM" id="SSF52540">
    <property type="entry name" value="P-loop containing nucleoside triphosphate hydrolases"/>
    <property type="match status" value="1"/>
</dbReference>
<protein>
    <submittedName>
        <fullName evidence="5">ATP-binding protein</fullName>
    </submittedName>
</protein>
<evidence type="ECO:0000256" key="4">
    <source>
        <dbReference type="ARBA" id="ARBA00023134"/>
    </source>
</evidence>
<dbReference type="InterPro" id="IPR027417">
    <property type="entry name" value="P-loop_NTPase"/>
</dbReference>
<keyword evidence="6" id="KW-1185">Reference proteome</keyword>
<dbReference type="Pfam" id="PF03029">
    <property type="entry name" value="ATP_bind_1"/>
    <property type="match status" value="1"/>
</dbReference>
<sequence length="179" mass="19611">MDDFKILFIGRSGSAKTTAINSASQVKVVSTDVLMSFMTTDVKKETTVGLDYGDLMVSIPGGQRRLRLYGVPGQSRFSFSWEIFQQGCSGVVLMIDATDRCAIDDIHYYTSAGENTSKRIQLPTVIAIVKGDLLSLEGLSQFKENVSKANISLPVLWIDARSKDAVLSVLNILLKQIGR</sequence>
<dbReference type="PANTHER" id="PTHR42708">
    <property type="entry name" value="ATP/GTP-BINDING PROTEIN-RELATED"/>
    <property type="match status" value="1"/>
</dbReference>
<dbReference type="GO" id="GO:0005524">
    <property type="term" value="F:ATP binding"/>
    <property type="evidence" value="ECO:0007669"/>
    <property type="project" value="UniProtKB-KW"/>
</dbReference>